<evidence type="ECO:0000313" key="1">
    <source>
        <dbReference type="EMBL" id="KKL55996.1"/>
    </source>
</evidence>
<organism evidence="1">
    <name type="scientific">marine sediment metagenome</name>
    <dbReference type="NCBI Taxonomy" id="412755"/>
    <lineage>
        <taxon>unclassified sequences</taxon>
        <taxon>metagenomes</taxon>
        <taxon>ecological metagenomes</taxon>
    </lineage>
</organism>
<name>A0A0F9DQD7_9ZZZZ</name>
<gene>
    <name evidence="1" type="ORF">LCGC14_2249800</name>
</gene>
<accession>A0A0F9DQD7</accession>
<protein>
    <submittedName>
        <fullName evidence="1">Uncharacterized protein</fullName>
    </submittedName>
</protein>
<dbReference type="EMBL" id="LAZR01030642">
    <property type="protein sequence ID" value="KKL55996.1"/>
    <property type="molecule type" value="Genomic_DNA"/>
</dbReference>
<proteinExistence type="predicted"/>
<sequence>MIGGILLPPDTIYMIRHKDLFDPRFFLYDYLEAERQRIDAVLWTPNKLKAREFYSEESVETFFYEKLMNRPCEIIMVK</sequence>
<reference evidence="1" key="1">
    <citation type="journal article" date="2015" name="Nature">
        <title>Complex archaea that bridge the gap between prokaryotes and eukaryotes.</title>
        <authorList>
            <person name="Spang A."/>
            <person name="Saw J.H."/>
            <person name="Jorgensen S.L."/>
            <person name="Zaremba-Niedzwiedzka K."/>
            <person name="Martijn J."/>
            <person name="Lind A.E."/>
            <person name="van Eijk R."/>
            <person name="Schleper C."/>
            <person name="Guy L."/>
            <person name="Ettema T.J."/>
        </authorList>
    </citation>
    <scope>NUCLEOTIDE SEQUENCE</scope>
</reference>
<comment type="caution">
    <text evidence="1">The sequence shown here is derived from an EMBL/GenBank/DDBJ whole genome shotgun (WGS) entry which is preliminary data.</text>
</comment>
<dbReference type="AlphaFoldDB" id="A0A0F9DQD7"/>